<name>A0ABN0WLS1_9ACTN</name>
<evidence type="ECO:0000313" key="1">
    <source>
        <dbReference type="EMBL" id="GAA0340786.1"/>
    </source>
</evidence>
<gene>
    <name evidence="1" type="ORF">GCM10010151_33020</name>
</gene>
<comment type="caution">
    <text evidence="1">The sequence shown here is derived from an EMBL/GenBank/DDBJ whole genome shotgun (WGS) entry which is preliminary data.</text>
</comment>
<evidence type="ECO:0000313" key="2">
    <source>
        <dbReference type="Proteomes" id="UP001501822"/>
    </source>
</evidence>
<protein>
    <recommendedName>
        <fullName evidence="3">Transposase</fullName>
    </recommendedName>
</protein>
<dbReference type="EMBL" id="BAAABM010000024">
    <property type="protein sequence ID" value="GAA0340786.1"/>
    <property type="molecule type" value="Genomic_DNA"/>
</dbReference>
<keyword evidence="2" id="KW-1185">Reference proteome</keyword>
<dbReference type="Proteomes" id="UP001501822">
    <property type="component" value="Unassembled WGS sequence"/>
</dbReference>
<organism evidence="1 2">
    <name type="scientific">Actinoallomurus spadix</name>
    <dbReference type="NCBI Taxonomy" id="79912"/>
    <lineage>
        <taxon>Bacteria</taxon>
        <taxon>Bacillati</taxon>
        <taxon>Actinomycetota</taxon>
        <taxon>Actinomycetes</taxon>
        <taxon>Streptosporangiales</taxon>
        <taxon>Thermomonosporaceae</taxon>
        <taxon>Actinoallomurus</taxon>
    </lineage>
</organism>
<evidence type="ECO:0008006" key="3">
    <source>
        <dbReference type="Google" id="ProtNLM"/>
    </source>
</evidence>
<dbReference type="RefSeq" id="WP_252811142.1">
    <property type="nucleotide sequence ID" value="NZ_BAAABM010000024.1"/>
</dbReference>
<accession>A0ABN0WLS1</accession>
<proteinExistence type="predicted"/>
<reference evidence="1 2" key="1">
    <citation type="journal article" date="2019" name="Int. J. Syst. Evol. Microbiol.">
        <title>The Global Catalogue of Microorganisms (GCM) 10K type strain sequencing project: providing services to taxonomists for standard genome sequencing and annotation.</title>
        <authorList>
            <consortium name="The Broad Institute Genomics Platform"/>
            <consortium name="The Broad Institute Genome Sequencing Center for Infectious Disease"/>
            <person name="Wu L."/>
            <person name="Ma J."/>
        </authorList>
    </citation>
    <scope>NUCLEOTIDE SEQUENCE [LARGE SCALE GENOMIC DNA]</scope>
    <source>
        <strain evidence="1 2">JCM 3146</strain>
    </source>
</reference>
<sequence>MVSATPAGDPTPGDDLPPDVIEALDPRLQMARWERWLLVYKTGFAIVDKVIEGFLGRRRYQTIAYLLLALFALRMLGH</sequence>